<keyword evidence="4" id="KW-1185">Reference proteome</keyword>
<dbReference type="KEGG" id="orp:MOP44_19575"/>
<dbReference type="EMBL" id="CP093313">
    <property type="protein sequence ID" value="UWZ82760.1"/>
    <property type="molecule type" value="Genomic_DNA"/>
</dbReference>
<sequence>MNLDRDQLEALKRQIEEEYKLDIAAIERLQRRVGLGSSSSNGRSLGSTPAVSAATPSYLAPVVEAAPAPAAPVVELPQERQPDELTGTLRAMFSGQRK</sequence>
<organism evidence="3 4">
    <name type="scientific">Occallatibacter riparius</name>
    <dbReference type="NCBI Taxonomy" id="1002689"/>
    <lineage>
        <taxon>Bacteria</taxon>
        <taxon>Pseudomonadati</taxon>
        <taxon>Acidobacteriota</taxon>
        <taxon>Terriglobia</taxon>
        <taxon>Terriglobales</taxon>
        <taxon>Acidobacteriaceae</taxon>
        <taxon>Occallatibacter</taxon>
    </lineage>
</organism>
<dbReference type="AlphaFoldDB" id="A0A9J7BIX2"/>
<evidence type="ECO:0000256" key="2">
    <source>
        <dbReference type="SAM" id="MobiDB-lite"/>
    </source>
</evidence>
<evidence type="ECO:0000313" key="3">
    <source>
        <dbReference type="EMBL" id="UWZ82760.1"/>
    </source>
</evidence>
<dbReference type="RefSeq" id="WP_260791966.1">
    <property type="nucleotide sequence ID" value="NZ_CP093313.1"/>
</dbReference>
<protein>
    <submittedName>
        <fullName evidence="3">Uncharacterized protein</fullName>
    </submittedName>
</protein>
<feature type="coiled-coil region" evidence="1">
    <location>
        <begin position="1"/>
        <end position="32"/>
    </location>
</feature>
<dbReference type="Proteomes" id="UP001059380">
    <property type="component" value="Chromosome"/>
</dbReference>
<reference evidence="3" key="1">
    <citation type="submission" date="2021-04" db="EMBL/GenBank/DDBJ databases">
        <title>Phylogenetic analysis of Acidobacteriaceae.</title>
        <authorList>
            <person name="Qiu L."/>
            <person name="Zhang Q."/>
        </authorList>
    </citation>
    <scope>NUCLEOTIDE SEQUENCE</scope>
    <source>
        <strain evidence="3">DSM 25168</strain>
    </source>
</reference>
<keyword evidence="1" id="KW-0175">Coiled coil</keyword>
<evidence type="ECO:0000256" key="1">
    <source>
        <dbReference type="SAM" id="Coils"/>
    </source>
</evidence>
<evidence type="ECO:0000313" key="4">
    <source>
        <dbReference type="Proteomes" id="UP001059380"/>
    </source>
</evidence>
<feature type="region of interest" description="Disordered" evidence="2">
    <location>
        <begin position="73"/>
        <end position="98"/>
    </location>
</feature>
<accession>A0A9J7BIX2</accession>
<proteinExistence type="predicted"/>
<name>A0A9J7BIX2_9BACT</name>
<gene>
    <name evidence="3" type="ORF">MOP44_19575</name>
</gene>